<proteinExistence type="predicted"/>
<dbReference type="AlphaFoldDB" id="A0A6J7QED1"/>
<sequence>MRLIASAGSASGTGTRIPSSSTGVRLWPRRSIGPPAASPWDSFGGAISQPAVARSSPSRTSSSATSPGSTPRTPMTSRTSQARARSSPPSRPRVPVASATSWPPSRASRMRSSGPRCRACSCARAVPGPARPSSRCTVRPTCCTPTAFRWMAKACSSSARTDCSSRTSNRCCRRSARPASRWPCWPTSSTTCASRAATSSLSRASRATSAWCPRWPRPFVTASACYATTCVLATACDPCG</sequence>
<accession>A0A6J7QED1</accession>
<reference evidence="2" key="1">
    <citation type="submission" date="2020-05" db="EMBL/GenBank/DDBJ databases">
        <authorList>
            <person name="Chiriac C."/>
            <person name="Salcher M."/>
            <person name="Ghai R."/>
            <person name="Kavagutti S V."/>
        </authorList>
    </citation>
    <scope>NUCLEOTIDE SEQUENCE</scope>
</reference>
<dbReference type="EMBL" id="CAFBOS010000171">
    <property type="protein sequence ID" value="CAB5012692.1"/>
    <property type="molecule type" value="Genomic_DNA"/>
</dbReference>
<feature type="compositionally biased region" description="Polar residues" evidence="1">
    <location>
        <begin position="8"/>
        <end position="23"/>
    </location>
</feature>
<evidence type="ECO:0000313" key="2">
    <source>
        <dbReference type="EMBL" id="CAB5012692.1"/>
    </source>
</evidence>
<feature type="compositionally biased region" description="Low complexity" evidence="1">
    <location>
        <begin position="50"/>
        <end position="99"/>
    </location>
</feature>
<evidence type="ECO:0000256" key="1">
    <source>
        <dbReference type="SAM" id="MobiDB-lite"/>
    </source>
</evidence>
<organism evidence="2">
    <name type="scientific">freshwater metagenome</name>
    <dbReference type="NCBI Taxonomy" id="449393"/>
    <lineage>
        <taxon>unclassified sequences</taxon>
        <taxon>metagenomes</taxon>
        <taxon>ecological metagenomes</taxon>
    </lineage>
</organism>
<protein>
    <submittedName>
        <fullName evidence="2">Unannotated protein</fullName>
    </submittedName>
</protein>
<name>A0A6J7QED1_9ZZZZ</name>
<feature type="region of interest" description="Disordered" evidence="1">
    <location>
        <begin position="1"/>
        <end position="115"/>
    </location>
</feature>
<gene>
    <name evidence="2" type="ORF">UFOPK3967_02326</name>
</gene>